<evidence type="ECO:0000313" key="2">
    <source>
        <dbReference type="Proteomes" id="UP001162501"/>
    </source>
</evidence>
<evidence type="ECO:0000313" key="1">
    <source>
        <dbReference type="EMBL" id="CAN0051870.1"/>
    </source>
</evidence>
<proteinExistence type="predicted"/>
<dbReference type="Proteomes" id="UP001162501">
    <property type="component" value="Chromosome 21"/>
</dbReference>
<protein>
    <submittedName>
        <fullName evidence="1">Uncharacterized protein</fullName>
    </submittedName>
</protein>
<organism evidence="1 2">
    <name type="scientific">Rangifer tarandus platyrhynchus</name>
    <name type="common">Svalbard reindeer</name>
    <dbReference type="NCBI Taxonomy" id="3082113"/>
    <lineage>
        <taxon>Eukaryota</taxon>
        <taxon>Metazoa</taxon>
        <taxon>Chordata</taxon>
        <taxon>Craniata</taxon>
        <taxon>Vertebrata</taxon>
        <taxon>Euteleostomi</taxon>
        <taxon>Mammalia</taxon>
        <taxon>Eutheria</taxon>
        <taxon>Laurasiatheria</taxon>
        <taxon>Artiodactyla</taxon>
        <taxon>Ruminantia</taxon>
        <taxon>Pecora</taxon>
        <taxon>Cervidae</taxon>
        <taxon>Odocoileinae</taxon>
        <taxon>Rangifer</taxon>
    </lineage>
</organism>
<dbReference type="EMBL" id="OX596105">
    <property type="protein sequence ID" value="CAN0051870.1"/>
    <property type="molecule type" value="Genomic_DNA"/>
</dbReference>
<name>A0AC59YX86_RANTA</name>
<reference evidence="1" key="2">
    <citation type="submission" date="2025-03" db="EMBL/GenBank/DDBJ databases">
        <authorList>
            <consortium name="ELIXIR-Norway"/>
            <consortium name="Elixir Norway"/>
        </authorList>
    </citation>
    <scope>NUCLEOTIDE SEQUENCE</scope>
</reference>
<sequence length="107" mass="11066">MGSLLPLLGAGKGPQRKGKLATLELEDSSGGAVFSLAEDKKPVLDGILQPLSSGADPSSGLEVPLPPGGQRPPASERFIFLGLVLWAECMYLLASSFKATADCSLPK</sequence>
<accession>A0AC59YX86</accession>
<reference evidence="1" key="1">
    <citation type="submission" date="2023-05" db="EMBL/GenBank/DDBJ databases">
        <authorList>
            <consortium name="ELIXIR-Norway"/>
        </authorList>
    </citation>
    <scope>NUCLEOTIDE SEQUENCE</scope>
</reference>
<gene>
    <name evidence="1" type="ORF">MRATA1EN22A_LOCUS11302</name>
</gene>